<evidence type="ECO:0000256" key="1">
    <source>
        <dbReference type="SAM" id="MobiDB-lite"/>
    </source>
</evidence>
<keyword evidence="3" id="KW-1185">Reference proteome</keyword>
<accession>A0A067QWU9</accession>
<reference evidence="2 3" key="1">
    <citation type="journal article" date="2014" name="Nat. Commun.">
        <title>Molecular traces of alternative social organization in a termite genome.</title>
        <authorList>
            <person name="Terrapon N."/>
            <person name="Li C."/>
            <person name="Robertson H.M."/>
            <person name="Ji L."/>
            <person name="Meng X."/>
            <person name="Booth W."/>
            <person name="Chen Z."/>
            <person name="Childers C.P."/>
            <person name="Glastad K.M."/>
            <person name="Gokhale K."/>
            <person name="Gowin J."/>
            <person name="Gronenberg W."/>
            <person name="Hermansen R.A."/>
            <person name="Hu H."/>
            <person name="Hunt B.G."/>
            <person name="Huylmans A.K."/>
            <person name="Khalil S.M."/>
            <person name="Mitchell R.D."/>
            <person name="Munoz-Torres M.C."/>
            <person name="Mustard J.A."/>
            <person name="Pan H."/>
            <person name="Reese J.T."/>
            <person name="Scharf M.E."/>
            <person name="Sun F."/>
            <person name="Vogel H."/>
            <person name="Xiao J."/>
            <person name="Yang W."/>
            <person name="Yang Z."/>
            <person name="Yang Z."/>
            <person name="Zhou J."/>
            <person name="Zhu J."/>
            <person name="Brent C.S."/>
            <person name="Elsik C.G."/>
            <person name="Goodisman M.A."/>
            <person name="Liberles D.A."/>
            <person name="Roe R.M."/>
            <person name="Vargo E.L."/>
            <person name="Vilcinskas A."/>
            <person name="Wang J."/>
            <person name="Bornberg-Bauer E."/>
            <person name="Korb J."/>
            <person name="Zhang G."/>
            <person name="Liebig J."/>
        </authorList>
    </citation>
    <scope>NUCLEOTIDE SEQUENCE [LARGE SCALE GENOMIC DNA]</scope>
    <source>
        <tissue evidence="2">Whole organism</tissue>
    </source>
</reference>
<feature type="region of interest" description="Disordered" evidence="1">
    <location>
        <begin position="1"/>
        <end position="21"/>
    </location>
</feature>
<organism evidence="2 3">
    <name type="scientific">Zootermopsis nevadensis</name>
    <name type="common">Dampwood termite</name>
    <dbReference type="NCBI Taxonomy" id="136037"/>
    <lineage>
        <taxon>Eukaryota</taxon>
        <taxon>Metazoa</taxon>
        <taxon>Ecdysozoa</taxon>
        <taxon>Arthropoda</taxon>
        <taxon>Hexapoda</taxon>
        <taxon>Insecta</taxon>
        <taxon>Pterygota</taxon>
        <taxon>Neoptera</taxon>
        <taxon>Polyneoptera</taxon>
        <taxon>Dictyoptera</taxon>
        <taxon>Blattodea</taxon>
        <taxon>Blattoidea</taxon>
        <taxon>Termitoidae</taxon>
        <taxon>Termopsidae</taxon>
        <taxon>Zootermopsis</taxon>
    </lineage>
</organism>
<name>A0A067QWU9_ZOONE</name>
<evidence type="ECO:0000313" key="3">
    <source>
        <dbReference type="Proteomes" id="UP000027135"/>
    </source>
</evidence>
<sequence>MKPTAGLQNSTPKGIASRNVGVHSVRSQRLTRCHDNEALNCVQWRLYCCRYHGNEPTPTDVTFGVKNTSGSAVPANYSTKTIDANRWLLARQNSQTKAHQRPFLKVASFHGLTHSAVDAMRQASPSFHRQRRVTAQNTCTDQGWQGLAMLHRALQTRLWREPAESSPHLPLTI</sequence>
<protein>
    <submittedName>
        <fullName evidence="2">Uncharacterized protein</fullName>
    </submittedName>
</protein>
<feature type="compositionally biased region" description="Polar residues" evidence="1">
    <location>
        <begin position="1"/>
        <end position="12"/>
    </location>
</feature>
<dbReference type="AlphaFoldDB" id="A0A067QWU9"/>
<dbReference type="EMBL" id="KK852921">
    <property type="protein sequence ID" value="KDR13792.1"/>
    <property type="molecule type" value="Genomic_DNA"/>
</dbReference>
<gene>
    <name evidence="2" type="ORF">L798_12088</name>
</gene>
<dbReference type="Proteomes" id="UP000027135">
    <property type="component" value="Unassembled WGS sequence"/>
</dbReference>
<evidence type="ECO:0000313" key="2">
    <source>
        <dbReference type="EMBL" id="KDR13792.1"/>
    </source>
</evidence>
<dbReference type="InParanoid" id="A0A067QWU9"/>
<proteinExistence type="predicted"/>